<comment type="caution">
    <text evidence="7">The sequence shown here is derived from an EMBL/GenBank/DDBJ whole genome shotgun (WGS) entry which is preliminary data.</text>
</comment>
<dbReference type="SUPFAM" id="SSF52283">
    <property type="entry name" value="Formate/glycerate dehydrogenase catalytic domain-like"/>
    <property type="match status" value="1"/>
</dbReference>
<evidence type="ECO:0000313" key="7">
    <source>
        <dbReference type="EMBL" id="MDG3006750.1"/>
    </source>
</evidence>
<dbReference type="SUPFAM" id="SSF51735">
    <property type="entry name" value="NAD(P)-binding Rossmann-fold domains"/>
    <property type="match status" value="1"/>
</dbReference>
<proteinExistence type="inferred from homology"/>
<dbReference type="PANTHER" id="PTHR43026">
    <property type="entry name" value="2-HYDROXYACID DEHYDROGENASE HOMOLOG 1-RELATED"/>
    <property type="match status" value="1"/>
</dbReference>
<dbReference type="GO" id="GO:0008720">
    <property type="term" value="F:D-lactate dehydrogenase (NAD+) activity"/>
    <property type="evidence" value="ECO:0007669"/>
    <property type="project" value="UniProtKB-EC"/>
</dbReference>
<dbReference type="InterPro" id="IPR006139">
    <property type="entry name" value="D-isomer_2_OHA_DH_cat_dom"/>
</dbReference>
<dbReference type="PROSITE" id="PS00065">
    <property type="entry name" value="D_2_HYDROXYACID_DH_1"/>
    <property type="match status" value="1"/>
</dbReference>
<dbReference type="InterPro" id="IPR058205">
    <property type="entry name" value="D-LDH-like"/>
</dbReference>
<feature type="domain" description="D-isomer specific 2-hydroxyacid dehydrogenase NAD-binding" evidence="6">
    <location>
        <begin position="110"/>
        <end position="297"/>
    </location>
</feature>
<dbReference type="PANTHER" id="PTHR43026:SF1">
    <property type="entry name" value="2-HYDROXYACID DEHYDROGENASE HOMOLOG 1-RELATED"/>
    <property type="match status" value="1"/>
</dbReference>
<evidence type="ECO:0000256" key="1">
    <source>
        <dbReference type="ARBA" id="ARBA00005854"/>
    </source>
</evidence>
<dbReference type="PROSITE" id="PS00671">
    <property type="entry name" value="D_2_HYDROXYACID_DH_3"/>
    <property type="match status" value="1"/>
</dbReference>
<dbReference type="Pfam" id="PF00389">
    <property type="entry name" value="2-Hacid_dh"/>
    <property type="match status" value="1"/>
</dbReference>
<name>A0ABT6FGQ7_9BACT</name>
<dbReference type="Proteomes" id="UP001216907">
    <property type="component" value="Unassembled WGS sequence"/>
</dbReference>
<dbReference type="PROSITE" id="PS00670">
    <property type="entry name" value="D_2_HYDROXYACID_DH_2"/>
    <property type="match status" value="1"/>
</dbReference>
<reference evidence="7 8" key="1">
    <citation type="submission" date="2023-03" db="EMBL/GenBank/DDBJ databases">
        <title>Paludisphaera mucosa sp. nov. a novel planctomycete from northern fen.</title>
        <authorList>
            <person name="Ivanova A."/>
        </authorList>
    </citation>
    <scope>NUCLEOTIDE SEQUENCE [LARGE SCALE GENOMIC DNA]</scope>
    <source>
        <strain evidence="7 8">Pla2</strain>
    </source>
</reference>
<organism evidence="7 8">
    <name type="scientific">Paludisphaera mucosa</name>
    <dbReference type="NCBI Taxonomy" id="3030827"/>
    <lineage>
        <taxon>Bacteria</taxon>
        <taxon>Pseudomonadati</taxon>
        <taxon>Planctomycetota</taxon>
        <taxon>Planctomycetia</taxon>
        <taxon>Isosphaerales</taxon>
        <taxon>Isosphaeraceae</taxon>
        <taxon>Paludisphaera</taxon>
    </lineage>
</organism>
<evidence type="ECO:0000256" key="2">
    <source>
        <dbReference type="ARBA" id="ARBA00023002"/>
    </source>
</evidence>
<dbReference type="InterPro" id="IPR006140">
    <property type="entry name" value="D-isomer_DH_NAD-bd"/>
</dbReference>
<dbReference type="EMBL" id="JARRAG010000002">
    <property type="protein sequence ID" value="MDG3006750.1"/>
    <property type="molecule type" value="Genomic_DNA"/>
</dbReference>
<evidence type="ECO:0000313" key="8">
    <source>
        <dbReference type="Proteomes" id="UP001216907"/>
    </source>
</evidence>
<protein>
    <submittedName>
        <fullName evidence="7">2-hydroxyacid dehydrogenase</fullName>
        <ecNumber evidence="7">1.1.1.28</ecNumber>
    </submittedName>
</protein>
<dbReference type="Pfam" id="PF02826">
    <property type="entry name" value="2-Hacid_dh_C"/>
    <property type="match status" value="1"/>
</dbReference>
<evidence type="ECO:0000256" key="4">
    <source>
        <dbReference type="RuleBase" id="RU003719"/>
    </source>
</evidence>
<dbReference type="RefSeq" id="WP_277863043.1">
    <property type="nucleotide sequence ID" value="NZ_JARRAG010000002.1"/>
</dbReference>
<dbReference type="InterPro" id="IPR029753">
    <property type="entry name" value="D-isomer_DH_CS"/>
</dbReference>
<dbReference type="Gene3D" id="3.40.50.720">
    <property type="entry name" value="NAD(P)-binding Rossmann-like Domain"/>
    <property type="match status" value="2"/>
</dbReference>
<keyword evidence="8" id="KW-1185">Reference proteome</keyword>
<keyword evidence="3" id="KW-0520">NAD</keyword>
<accession>A0ABT6FGQ7</accession>
<evidence type="ECO:0000259" key="6">
    <source>
        <dbReference type="Pfam" id="PF02826"/>
    </source>
</evidence>
<sequence length="335" mass="35840">MRAAVFSTKPYDRRFLDAAAEGTGHELRYFETRLTRDTAGLARGSAAVCIFVNDEADAPALQILKEGGVQVVACRCAGFNQVDVQEAQKLGITVVRVPAYSPHAVAEYAVGLILALNRHIPRACNRVREGNFSLDGLMGFDLFGKTAGVVGTGKIGGLVAKILHGFGCEVLGHDSYINPDCTAIGVRYVGLDELLAASDVVSLHCPLTPATNQLINEATLAKMKPGAMLINTSRGAVIDTGAVVGALKSGRLGYLGLDVYEEEEQYFFEDFSSRVIEDDVLARLLTFPNVLITGHQAFFTREAIGNIAQTVVDSLSNFEKGLPLPNKVDPAAIVL</sequence>
<feature type="domain" description="D-isomer specific 2-hydroxyacid dehydrogenase catalytic" evidence="5">
    <location>
        <begin position="4"/>
        <end position="328"/>
    </location>
</feature>
<dbReference type="CDD" id="cd12183">
    <property type="entry name" value="LDH_like_2"/>
    <property type="match status" value="1"/>
</dbReference>
<gene>
    <name evidence="7" type="ORF">PZE19_23520</name>
</gene>
<dbReference type="InterPro" id="IPR029752">
    <property type="entry name" value="D-isomer_DH_CS1"/>
</dbReference>
<dbReference type="EC" id="1.1.1.28" evidence="7"/>
<dbReference type="InterPro" id="IPR036291">
    <property type="entry name" value="NAD(P)-bd_dom_sf"/>
</dbReference>
<keyword evidence="2 4" id="KW-0560">Oxidoreductase</keyword>
<comment type="similarity">
    <text evidence="1 4">Belongs to the D-isomer specific 2-hydroxyacid dehydrogenase family.</text>
</comment>
<evidence type="ECO:0000259" key="5">
    <source>
        <dbReference type="Pfam" id="PF00389"/>
    </source>
</evidence>
<evidence type="ECO:0000256" key="3">
    <source>
        <dbReference type="ARBA" id="ARBA00023027"/>
    </source>
</evidence>